<sequence>MRGETMDEYPYPITIDVSWTNSVSKGIQNKLQIYFQSKKKSSGGDCLVHYEDQRSTRATVYFKSEDVRESVLSRDNHEITVDNETVKLRLSSSSSGGNLKEACTLSLLLSCTRWAPYHPGTPNLHNRENNHTGKKTYHKTKM</sequence>
<organism evidence="3 4">
    <name type="scientific">Oncorhynchus mykiss</name>
    <name type="common">Rainbow trout</name>
    <name type="synonym">Salmo gairdneri</name>
    <dbReference type="NCBI Taxonomy" id="8022"/>
    <lineage>
        <taxon>Eukaryota</taxon>
        <taxon>Metazoa</taxon>
        <taxon>Chordata</taxon>
        <taxon>Craniata</taxon>
        <taxon>Vertebrata</taxon>
        <taxon>Euteleostomi</taxon>
        <taxon>Actinopterygii</taxon>
        <taxon>Neopterygii</taxon>
        <taxon>Teleostei</taxon>
        <taxon>Protacanthopterygii</taxon>
        <taxon>Salmoniformes</taxon>
        <taxon>Salmonidae</taxon>
        <taxon>Salmoninae</taxon>
        <taxon>Oncorhynchus</taxon>
    </lineage>
</organism>
<evidence type="ECO:0000259" key="2">
    <source>
        <dbReference type="Pfam" id="PF23222"/>
    </source>
</evidence>
<dbReference type="AlphaFoldDB" id="A0A8C7WLD3"/>
<evidence type="ECO:0000313" key="3">
    <source>
        <dbReference type="Ensembl" id="ENSOMYP00000105428.2"/>
    </source>
</evidence>
<reference evidence="3" key="2">
    <citation type="submission" date="2025-08" db="UniProtKB">
        <authorList>
            <consortium name="Ensembl"/>
        </authorList>
    </citation>
    <scope>IDENTIFICATION</scope>
</reference>
<dbReference type="GeneTree" id="ENSGT00940000165390"/>
<dbReference type="Gene3D" id="3.30.70.330">
    <property type="match status" value="1"/>
</dbReference>
<dbReference type="InterPro" id="IPR012677">
    <property type="entry name" value="Nucleotide-bd_a/b_plait_sf"/>
</dbReference>
<feature type="compositionally biased region" description="Basic residues" evidence="1">
    <location>
        <begin position="132"/>
        <end position="142"/>
    </location>
</feature>
<reference evidence="3" key="3">
    <citation type="submission" date="2025-09" db="UniProtKB">
        <authorList>
            <consortium name="Ensembl"/>
        </authorList>
    </citation>
    <scope>IDENTIFICATION</scope>
</reference>
<dbReference type="Ensembl" id="ENSOMYT00000114264.2">
    <property type="protein sequence ID" value="ENSOMYP00000105428.2"/>
    <property type="gene ID" value="ENSOMYG00000047232.2"/>
</dbReference>
<accession>A0A8C7WLD3</accession>
<evidence type="ECO:0000256" key="1">
    <source>
        <dbReference type="SAM" id="MobiDB-lite"/>
    </source>
</evidence>
<feature type="domain" description="PAR14-like first RRM" evidence="2">
    <location>
        <begin position="14"/>
        <end position="90"/>
    </location>
</feature>
<keyword evidence="4" id="KW-1185">Reference proteome</keyword>
<protein>
    <recommendedName>
        <fullName evidence="2">PAR14-like first RRM domain-containing protein</fullName>
    </recommendedName>
</protein>
<proteinExistence type="predicted"/>
<dbReference type="Pfam" id="PF23222">
    <property type="entry name" value="RRM_PARP14_1"/>
    <property type="match status" value="1"/>
</dbReference>
<dbReference type="InterPro" id="IPR057051">
    <property type="entry name" value="PARP14_RPM_1"/>
</dbReference>
<feature type="region of interest" description="Disordered" evidence="1">
    <location>
        <begin position="122"/>
        <end position="142"/>
    </location>
</feature>
<reference evidence="3" key="1">
    <citation type="submission" date="2020-07" db="EMBL/GenBank/DDBJ databases">
        <title>A long reads based de novo assembly of the rainbow trout Arlee double haploid line genome.</title>
        <authorList>
            <person name="Gao G."/>
            <person name="Palti Y."/>
        </authorList>
    </citation>
    <scope>NUCLEOTIDE SEQUENCE [LARGE SCALE GENOMIC DNA]</scope>
</reference>
<dbReference type="Proteomes" id="UP000694395">
    <property type="component" value="Chromosome Y"/>
</dbReference>
<name>A0A8C7WLD3_ONCMY</name>
<evidence type="ECO:0000313" key="4">
    <source>
        <dbReference type="Proteomes" id="UP000694395"/>
    </source>
</evidence>